<dbReference type="InterPro" id="IPR018642">
    <property type="entry name" value="DUF2066"/>
</dbReference>
<name>A0A1G8VYK5_9PSED</name>
<dbReference type="Pfam" id="PF09839">
    <property type="entry name" value="DUF2066"/>
    <property type="match status" value="1"/>
</dbReference>
<accession>A0A1G8VYK5</accession>
<gene>
    <name evidence="2" type="ORF">SAMN05216186_102403</name>
</gene>
<reference evidence="2 3" key="1">
    <citation type="submission" date="2016-10" db="EMBL/GenBank/DDBJ databases">
        <authorList>
            <person name="de Groot N.N."/>
        </authorList>
    </citation>
    <scope>NUCLEOTIDE SEQUENCE [LARGE SCALE GENOMIC DNA]</scope>
    <source>
        <strain evidence="2 3">JCM 21544</strain>
    </source>
</reference>
<dbReference type="STRING" id="137658.SAMN05216186_102403"/>
<protein>
    <recommendedName>
        <fullName evidence="4">DUF2066 domain-containing protein</fullName>
    </recommendedName>
</protein>
<sequence length="339" mass="36867">MRVIRLLVLCLSLFSLPTFAETVGDLYQVREPVASQQPEERNQALQRALDTLVLRLTGDPAALKNPAVAELRKDPQQLISQYGYEGDALVVDFDPATSERSLRQAGLALWSANRPAILAWWLNETAGGANLVGDGQDSAFPVRRAAQHRGLPLRLPLADLSEQIVGTADNLTAARPDALREASDRYAADALLAVRAREDGGKWQANWRLWLGDSLEQGSAEGTDSAALADAVMLAVSERLAPRFVAAPGAANDLTLEIHKSDLTRYAELERLLEPFGARLKKVEGDRLVYQVRSSPEQLRAQLALSGLQEVQAANAPVDAGQPVAPMQQPAAQVLRFSW</sequence>
<dbReference type="AlphaFoldDB" id="A0A1G8VYK5"/>
<keyword evidence="3" id="KW-1185">Reference proteome</keyword>
<dbReference type="EMBL" id="FNFD01000002">
    <property type="protein sequence ID" value="SDJ71079.1"/>
    <property type="molecule type" value="Genomic_DNA"/>
</dbReference>
<feature type="chain" id="PRO_5011724463" description="DUF2066 domain-containing protein" evidence="1">
    <location>
        <begin position="21"/>
        <end position="339"/>
    </location>
</feature>
<evidence type="ECO:0000313" key="2">
    <source>
        <dbReference type="EMBL" id="SDJ71079.1"/>
    </source>
</evidence>
<feature type="signal peptide" evidence="1">
    <location>
        <begin position="1"/>
        <end position="20"/>
    </location>
</feature>
<organism evidence="2 3">
    <name type="scientific">Pseudomonas indica</name>
    <dbReference type="NCBI Taxonomy" id="137658"/>
    <lineage>
        <taxon>Bacteria</taxon>
        <taxon>Pseudomonadati</taxon>
        <taxon>Pseudomonadota</taxon>
        <taxon>Gammaproteobacteria</taxon>
        <taxon>Pseudomonadales</taxon>
        <taxon>Pseudomonadaceae</taxon>
        <taxon>Pseudomonas</taxon>
    </lineage>
</organism>
<dbReference type="RefSeq" id="WP_084334671.1">
    <property type="nucleotide sequence ID" value="NZ_FNFD01000002.1"/>
</dbReference>
<keyword evidence="1" id="KW-0732">Signal</keyword>
<dbReference type="Proteomes" id="UP000198706">
    <property type="component" value="Unassembled WGS sequence"/>
</dbReference>
<evidence type="ECO:0008006" key="4">
    <source>
        <dbReference type="Google" id="ProtNLM"/>
    </source>
</evidence>
<proteinExistence type="predicted"/>
<evidence type="ECO:0000256" key="1">
    <source>
        <dbReference type="SAM" id="SignalP"/>
    </source>
</evidence>
<evidence type="ECO:0000313" key="3">
    <source>
        <dbReference type="Proteomes" id="UP000198706"/>
    </source>
</evidence>